<dbReference type="EMBL" id="KP843855">
    <property type="protein sequence ID" value="AKF17204.1"/>
    <property type="molecule type" value="Genomic_DNA"/>
</dbReference>
<dbReference type="PROSITE" id="PS51257">
    <property type="entry name" value="PROKAR_LIPOPROTEIN"/>
    <property type="match status" value="1"/>
</dbReference>
<evidence type="ECO:0000313" key="3">
    <source>
        <dbReference type="EMBL" id="AKF17204.1"/>
    </source>
</evidence>
<sequence length="255" mass="28151">MLRKMISLLMIAMMTGMLSCTTHYAVTNVSRSRMLIDNTYDGKMDMQTASFMQPFTLRVDSLMSPVLGQAATPIEAYRPESPMSNLLPDILVWAAAQYGETPDFGVYNIGGMRASFAKGDITIGDVFDVSPFENHICFVSLSGEKVLELFGQIAYRKGEGVSKEVRIEMTADGKLLNATINGQPVDPGKTYRISTIDYLSHGNDRMAAFKSCTDRHDITDDGGLGRSIIMRYIQDCTSQGVLVKSEIEGRITIKE</sequence>
<dbReference type="AlphaFoldDB" id="A0A0F6YSJ3"/>
<evidence type="ECO:0000259" key="2">
    <source>
        <dbReference type="Pfam" id="PF02872"/>
    </source>
</evidence>
<dbReference type="SUPFAM" id="SSF55816">
    <property type="entry name" value="5'-nucleotidase (syn. UDP-sugar hydrolase), C-terminal domain"/>
    <property type="match status" value="1"/>
</dbReference>
<name>A0A0F6YSJ3_9BACT</name>
<dbReference type="PANTHER" id="PTHR11575">
    <property type="entry name" value="5'-NUCLEOTIDASE-RELATED"/>
    <property type="match status" value="1"/>
</dbReference>
<dbReference type="InterPro" id="IPR036907">
    <property type="entry name" value="5'-Nucleotdase_C_sf"/>
</dbReference>
<proteinExistence type="predicted"/>
<evidence type="ECO:0000256" key="1">
    <source>
        <dbReference type="SAM" id="SignalP"/>
    </source>
</evidence>
<accession>A0A0F6YSJ3</accession>
<dbReference type="Pfam" id="PF02872">
    <property type="entry name" value="5_nucleotid_C"/>
    <property type="match status" value="1"/>
</dbReference>
<dbReference type="InterPro" id="IPR008334">
    <property type="entry name" value="5'-Nucleotdase_C"/>
</dbReference>
<reference evidence="3" key="1">
    <citation type="journal article" date="2015" name="Appl. Microbiol. Biotechnol.">
        <title>Improved ethanol production from biomass by a rumen metagenomic DNA fragment expressed in Escherichia coli MS04 during fermentation.</title>
        <authorList>
            <person name="Loaces I."/>
            <person name="Amarelle V."/>
            <person name="Munoz-Gutierrez I."/>
            <person name="Fabiano E."/>
            <person name="Martinez A."/>
            <person name="Noya F."/>
        </authorList>
    </citation>
    <scope>NUCLEOTIDE SEQUENCE</scope>
</reference>
<organism evidence="3">
    <name type="scientific">uncultured bacterium Csd4</name>
    <dbReference type="NCBI Taxonomy" id="1637487"/>
    <lineage>
        <taxon>Bacteria</taxon>
        <taxon>environmental samples</taxon>
    </lineage>
</organism>
<feature type="domain" description="5'-Nucleotidase C-terminal" evidence="2">
    <location>
        <begin position="77"/>
        <end position="210"/>
    </location>
</feature>
<keyword evidence="1" id="KW-0732">Signal</keyword>
<dbReference type="PANTHER" id="PTHR11575:SF24">
    <property type="entry name" value="5'-NUCLEOTIDASE"/>
    <property type="match status" value="1"/>
</dbReference>
<feature type="signal peptide" evidence="1">
    <location>
        <begin position="1"/>
        <end position="25"/>
    </location>
</feature>
<protein>
    <submittedName>
        <fullName evidence="3">5'-nucleotidase</fullName>
    </submittedName>
</protein>
<dbReference type="Gene3D" id="3.90.780.10">
    <property type="entry name" value="5'-Nucleotidase, C-terminal domain"/>
    <property type="match status" value="1"/>
</dbReference>
<feature type="chain" id="PRO_5002512545" evidence="1">
    <location>
        <begin position="26"/>
        <end position="255"/>
    </location>
</feature>
<dbReference type="PRINTS" id="PR01607">
    <property type="entry name" value="APYRASEFAMLY"/>
</dbReference>
<dbReference type="InterPro" id="IPR006179">
    <property type="entry name" value="5_nucleotidase/apyrase"/>
</dbReference>
<dbReference type="GO" id="GO:0009166">
    <property type="term" value="P:nucleotide catabolic process"/>
    <property type="evidence" value="ECO:0007669"/>
    <property type="project" value="InterPro"/>
</dbReference>
<dbReference type="GO" id="GO:0016787">
    <property type="term" value="F:hydrolase activity"/>
    <property type="evidence" value="ECO:0007669"/>
    <property type="project" value="InterPro"/>
</dbReference>